<evidence type="ECO:0000313" key="3">
    <source>
        <dbReference type="Proteomes" id="UP000216725"/>
    </source>
</evidence>
<dbReference type="Proteomes" id="UP000216725">
    <property type="component" value="Unassembled WGS sequence"/>
</dbReference>
<keyword evidence="3" id="KW-1185">Reference proteome</keyword>
<evidence type="ECO:0000313" key="2">
    <source>
        <dbReference type="EMBL" id="OZG51742.1"/>
    </source>
</evidence>
<organism evidence="2 3">
    <name type="scientific">Pseudoscardovia radai</name>
    <dbReference type="NCBI Taxonomy" id="987066"/>
    <lineage>
        <taxon>Bacteria</taxon>
        <taxon>Bacillati</taxon>
        <taxon>Actinomycetota</taxon>
        <taxon>Actinomycetes</taxon>
        <taxon>Bifidobacteriales</taxon>
        <taxon>Bifidobacteriaceae</taxon>
        <taxon>Pseudoscardovia</taxon>
    </lineage>
</organism>
<dbReference type="EMBL" id="MWWR01000006">
    <property type="protein sequence ID" value="OZG51742.1"/>
    <property type="molecule type" value="Genomic_DNA"/>
</dbReference>
<evidence type="ECO:0000256" key="1">
    <source>
        <dbReference type="SAM" id="MobiDB-lite"/>
    </source>
</evidence>
<comment type="caution">
    <text evidence="2">The sequence shown here is derived from an EMBL/GenBank/DDBJ whole genome shotgun (WGS) entry which is preliminary data.</text>
</comment>
<feature type="region of interest" description="Disordered" evidence="1">
    <location>
        <begin position="97"/>
        <end position="145"/>
    </location>
</feature>
<gene>
    <name evidence="2" type="ORF">PSRA_0822</name>
</gene>
<dbReference type="AlphaFoldDB" id="A0A261EY03"/>
<proteinExistence type="predicted"/>
<name>A0A261EY03_9BIFI</name>
<protein>
    <submittedName>
        <fullName evidence="2">Uncharacterized protein</fullName>
    </submittedName>
</protein>
<dbReference type="RefSeq" id="WP_094660651.1">
    <property type="nucleotide sequence ID" value="NZ_MWWR01000006.1"/>
</dbReference>
<sequence length="145" mass="15824">MSWIAEITRHGSGITAGRCPGCGKTVLRTRDRIVEDWDPYPVRTQVEMAEAQVMRRTPGRLVVHPGAGCSILTQVPPYGWRAGETYLLRHVCRAPRIGGADTGMPEGGAPAQDTSFLPSARPVSGDPWAAEEPPLTLFDQDEEEQ</sequence>
<accession>A0A261EY03</accession>
<reference evidence="2 3" key="1">
    <citation type="journal article" date="2017" name="BMC Genomics">
        <title>Comparative genomic and phylogenomic analyses of the Bifidobacteriaceae family.</title>
        <authorList>
            <person name="Lugli G.A."/>
            <person name="Milani C."/>
            <person name="Turroni F."/>
            <person name="Duranti S."/>
            <person name="Mancabelli L."/>
            <person name="Mangifesta M."/>
            <person name="Ferrario C."/>
            <person name="Modesto M."/>
            <person name="Mattarelli P."/>
            <person name="Jiri K."/>
            <person name="van Sinderen D."/>
            <person name="Ventura M."/>
        </authorList>
    </citation>
    <scope>NUCLEOTIDE SEQUENCE [LARGE SCALE GENOMIC DNA]</scope>
    <source>
        <strain evidence="2 3">DSM 24742</strain>
    </source>
</reference>